<keyword evidence="2" id="KW-0472">Membrane</keyword>
<dbReference type="Proteomes" id="UP000053902">
    <property type="component" value="Unassembled WGS sequence"/>
</dbReference>
<sequence length="337" mass="36838">MDALLILGGLLLMVVAVVWLVVLAFGTSLLWGVGALLPPITPIYVVAHWKTARKAIGLFGLGVIPLVVGLSLLASQAPERFETLVGLKWLEPGKAAQNARPGIGLRGQLYGRPFNPSVGTLTGDVLTLREGSDPFARQELIVRLDSVQPGAALSLDILPEDVDPPALVEISWTQPEQELPEARRVDNGYTLHLDLQRVSPDKLSGDFHLVLPVHLRTSISGSIELLVDELKAGEEQLVHAPEQAQESDRQKNSVEEDSAVREDRRHGFTLQHLLRDPASYVQLRVRAHTERGAMAEGRFIGIDREGNLAIRHLLKGSGQAVYNLAPDEIVMLELLEP</sequence>
<dbReference type="AlphaFoldDB" id="A0A078LRC8"/>
<feature type="transmembrane region" description="Helical" evidence="2">
    <location>
        <begin position="55"/>
        <end position="74"/>
    </location>
</feature>
<dbReference type="HOGENOM" id="CLU_670595_0_0_6"/>
<organism evidence="3 4">
    <name type="scientific">Pseudomonas saudiphocaensis</name>
    <dbReference type="NCBI Taxonomy" id="1499686"/>
    <lineage>
        <taxon>Bacteria</taxon>
        <taxon>Pseudomonadati</taxon>
        <taxon>Pseudomonadota</taxon>
        <taxon>Gammaproteobacteria</taxon>
        <taxon>Pseudomonadales</taxon>
        <taxon>Pseudomonadaceae</taxon>
        <taxon>Pseudomonas</taxon>
    </lineage>
</organism>
<evidence type="ECO:0000313" key="3">
    <source>
        <dbReference type="EMBL" id="CDZ93659.1"/>
    </source>
</evidence>
<feature type="region of interest" description="Disordered" evidence="1">
    <location>
        <begin position="240"/>
        <end position="265"/>
    </location>
</feature>
<dbReference type="RefSeq" id="WP_037022686.1">
    <property type="nucleotide sequence ID" value="NZ_CCSF01000001.1"/>
</dbReference>
<accession>A0A078LRC8</accession>
<feature type="compositionally biased region" description="Basic and acidic residues" evidence="1">
    <location>
        <begin position="246"/>
        <end position="265"/>
    </location>
</feature>
<protein>
    <submittedName>
        <fullName evidence="3">Major facilitator superfamily permease</fullName>
    </submittedName>
</protein>
<evidence type="ECO:0000256" key="2">
    <source>
        <dbReference type="SAM" id="Phobius"/>
    </source>
</evidence>
<keyword evidence="2" id="KW-1133">Transmembrane helix</keyword>
<feature type="transmembrane region" description="Helical" evidence="2">
    <location>
        <begin position="6"/>
        <end position="34"/>
    </location>
</feature>
<proteinExistence type="predicted"/>
<dbReference type="STRING" id="1499686.BN1079_00954"/>
<dbReference type="EMBL" id="CCSF01000001">
    <property type="protein sequence ID" value="CDZ93659.1"/>
    <property type="molecule type" value="Genomic_DNA"/>
</dbReference>
<keyword evidence="2" id="KW-0812">Transmembrane</keyword>
<dbReference type="OrthoDB" id="6074146at2"/>
<evidence type="ECO:0000256" key="1">
    <source>
        <dbReference type="SAM" id="MobiDB-lite"/>
    </source>
</evidence>
<keyword evidence="4" id="KW-1185">Reference proteome</keyword>
<reference evidence="3 4" key="1">
    <citation type="submission" date="2014-07" db="EMBL/GenBank/DDBJ databases">
        <authorList>
            <person name="Urmite Genomes Urmite Genomes"/>
        </authorList>
    </citation>
    <scope>NUCLEOTIDE SEQUENCE [LARGE SCALE GENOMIC DNA]</scope>
    <source>
        <strain evidence="3 4">20_BN</strain>
    </source>
</reference>
<evidence type="ECO:0000313" key="4">
    <source>
        <dbReference type="Proteomes" id="UP000053902"/>
    </source>
</evidence>
<gene>
    <name evidence="3" type="ORF">BN1079_00954</name>
</gene>
<name>A0A078LRC8_9PSED</name>